<keyword evidence="2" id="KW-0349">Heme</keyword>
<evidence type="ECO:0000313" key="10">
    <source>
        <dbReference type="EMBL" id="CAI0428547.1"/>
    </source>
</evidence>
<dbReference type="GO" id="GO:0004497">
    <property type="term" value="F:monooxygenase activity"/>
    <property type="evidence" value="ECO:0007669"/>
    <property type="project" value="UniProtKB-KW"/>
</dbReference>
<dbReference type="InterPro" id="IPR001128">
    <property type="entry name" value="Cyt_P450"/>
</dbReference>
<dbReference type="InterPro" id="IPR050651">
    <property type="entry name" value="Plant_Cytochrome_P450_Monoox"/>
</dbReference>
<keyword evidence="4" id="KW-0479">Metal-binding</keyword>
<dbReference type="PRINTS" id="PR00463">
    <property type="entry name" value="EP450I"/>
</dbReference>
<keyword evidence="3" id="KW-0812">Transmembrane</keyword>
<dbReference type="Pfam" id="PF00067">
    <property type="entry name" value="p450"/>
    <property type="match status" value="1"/>
</dbReference>
<organism evidence="10 11">
    <name type="scientific">Linum tenue</name>
    <dbReference type="NCBI Taxonomy" id="586396"/>
    <lineage>
        <taxon>Eukaryota</taxon>
        <taxon>Viridiplantae</taxon>
        <taxon>Streptophyta</taxon>
        <taxon>Embryophyta</taxon>
        <taxon>Tracheophyta</taxon>
        <taxon>Spermatophyta</taxon>
        <taxon>Magnoliopsida</taxon>
        <taxon>eudicotyledons</taxon>
        <taxon>Gunneridae</taxon>
        <taxon>Pentapetalae</taxon>
        <taxon>rosids</taxon>
        <taxon>fabids</taxon>
        <taxon>Malpighiales</taxon>
        <taxon>Linaceae</taxon>
        <taxon>Linum</taxon>
    </lineage>
</organism>
<proteinExistence type="predicted"/>
<sequence>MHCFCSRVIIYGGTKNGEIPRRRRYAPESSSALPIIGHLHMLTMGSKPAVAPALAAMADKYGPVLTVWLGMQRILVVSYPKVVKE</sequence>
<dbReference type="AlphaFoldDB" id="A0AAV0L290"/>
<reference evidence="10" key="1">
    <citation type="submission" date="2022-08" db="EMBL/GenBank/DDBJ databases">
        <authorList>
            <person name="Gutierrez-Valencia J."/>
        </authorList>
    </citation>
    <scope>NUCLEOTIDE SEQUENCE</scope>
</reference>
<name>A0AAV0L290_9ROSI</name>
<evidence type="ECO:0000256" key="8">
    <source>
        <dbReference type="ARBA" id="ARBA00023033"/>
    </source>
</evidence>
<dbReference type="GO" id="GO:0016020">
    <property type="term" value="C:membrane"/>
    <property type="evidence" value="ECO:0007669"/>
    <property type="project" value="UniProtKB-SubCell"/>
</dbReference>
<dbReference type="EMBL" id="CAMGYJ010000006">
    <property type="protein sequence ID" value="CAI0428547.1"/>
    <property type="molecule type" value="Genomic_DNA"/>
</dbReference>
<evidence type="ECO:0000313" key="11">
    <source>
        <dbReference type="Proteomes" id="UP001154282"/>
    </source>
</evidence>
<keyword evidence="11" id="KW-1185">Reference proteome</keyword>
<keyword evidence="8" id="KW-0503">Monooxygenase</keyword>
<dbReference type="GO" id="GO:0020037">
    <property type="term" value="F:heme binding"/>
    <property type="evidence" value="ECO:0007669"/>
    <property type="project" value="InterPro"/>
</dbReference>
<protein>
    <recommendedName>
        <fullName evidence="12">Cytochrome P450</fullName>
    </recommendedName>
</protein>
<dbReference type="Proteomes" id="UP001154282">
    <property type="component" value="Unassembled WGS sequence"/>
</dbReference>
<evidence type="ECO:0000256" key="1">
    <source>
        <dbReference type="ARBA" id="ARBA00004167"/>
    </source>
</evidence>
<dbReference type="SUPFAM" id="SSF48264">
    <property type="entry name" value="Cytochrome P450"/>
    <property type="match status" value="1"/>
</dbReference>
<evidence type="ECO:0000256" key="3">
    <source>
        <dbReference type="ARBA" id="ARBA00022692"/>
    </source>
</evidence>
<gene>
    <name evidence="10" type="ORF">LITE_LOCUS21713</name>
</gene>
<dbReference type="GO" id="GO:0016705">
    <property type="term" value="F:oxidoreductase activity, acting on paired donors, with incorporation or reduction of molecular oxygen"/>
    <property type="evidence" value="ECO:0007669"/>
    <property type="project" value="InterPro"/>
</dbReference>
<comment type="subcellular location">
    <subcellularLocation>
        <location evidence="1">Membrane</location>
        <topology evidence="1">Single-pass membrane protein</topology>
    </subcellularLocation>
</comment>
<accession>A0AAV0L290</accession>
<keyword evidence="9" id="KW-0472">Membrane</keyword>
<dbReference type="PANTHER" id="PTHR47947:SF1">
    <property type="entry name" value="CYTOCHROME P450 82E3"/>
    <property type="match status" value="1"/>
</dbReference>
<evidence type="ECO:0000256" key="9">
    <source>
        <dbReference type="ARBA" id="ARBA00023136"/>
    </source>
</evidence>
<dbReference type="GO" id="GO:0005506">
    <property type="term" value="F:iron ion binding"/>
    <property type="evidence" value="ECO:0007669"/>
    <property type="project" value="InterPro"/>
</dbReference>
<evidence type="ECO:0008006" key="12">
    <source>
        <dbReference type="Google" id="ProtNLM"/>
    </source>
</evidence>
<dbReference type="Gene3D" id="1.10.630.10">
    <property type="entry name" value="Cytochrome P450"/>
    <property type="match status" value="1"/>
</dbReference>
<evidence type="ECO:0000256" key="2">
    <source>
        <dbReference type="ARBA" id="ARBA00022617"/>
    </source>
</evidence>
<evidence type="ECO:0000256" key="5">
    <source>
        <dbReference type="ARBA" id="ARBA00022989"/>
    </source>
</evidence>
<evidence type="ECO:0000256" key="4">
    <source>
        <dbReference type="ARBA" id="ARBA00022723"/>
    </source>
</evidence>
<evidence type="ECO:0000256" key="6">
    <source>
        <dbReference type="ARBA" id="ARBA00023002"/>
    </source>
</evidence>
<keyword evidence="5" id="KW-1133">Transmembrane helix</keyword>
<dbReference type="InterPro" id="IPR002401">
    <property type="entry name" value="Cyt_P450_E_grp-I"/>
</dbReference>
<keyword evidence="6" id="KW-0560">Oxidoreductase</keyword>
<evidence type="ECO:0000256" key="7">
    <source>
        <dbReference type="ARBA" id="ARBA00023004"/>
    </source>
</evidence>
<dbReference type="PANTHER" id="PTHR47947">
    <property type="entry name" value="CYTOCHROME P450 82C3-RELATED"/>
    <property type="match status" value="1"/>
</dbReference>
<dbReference type="InterPro" id="IPR036396">
    <property type="entry name" value="Cyt_P450_sf"/>
</dbReference>
<keyword evidence="7" id="KW-0408">Iron</keyword>
<comment type="caution">
    <text evidence="10">The sequence shown here is derived from an EMBL/GenBank/DDBJ whole genome shotgun (WGS) entry which is preliminary data.</text>
</comment>